<gene>
    <name evidence="1" type="ORF">KUCAC02_000404</name>
</gene>
<reference evidence="1" key="1">
    <citation type="submission" date="2022-05" db="EMBL/GenBank/DDBJ databases">
        <title>Chromosome-level genome of Chaenocephalus aceratus.</title>
        <authorList>
            <person name="Park H."/>
        </authorList>
    </citation>
    <scope>NUCLEOTIDE SEQUENCE</scope>
    <source>
        <strain evidence="1">KU_202001</strain>
    </source>
</reference>
<sequence length="246" mass="27025">RTPGQGRLSELALKHSRRWPLHNNPFVGWARGFLAADAQAANKALNGENKKSQTLVYTNKHRLRGDGKQTVVLLVEASCTPLVPHMQTPCMLLRGVISVASSRQRQEENGKETEMHRERWIEQKDTQATLCQQARSKVCGGGLAVSNEIPSVRFQTSTASLALSNTGTKPWRERRELSRSGSKEERETEGMDGRARGVTAHLESDLDAADTDAPVMAAGCKSPLRKAVGQQSINCSDCCSDQRVHP</sequence>
<dbReference type="Proteomes" id="UP001057452">
    <property type="component" value="Chromosome 18"/>
</dbReference>
<keyword evidence="2" id="KW-1185">Reference proteome</keyword>
<proteinExistence type="predicted"/>
<evidence type="ECO:0000313" key="1">
    <source>
        <dbReference type="EMBL" id="KAI4808340.1"/>
    </source>
</evidence>
<accession>A0ACB9W669</accession>
<feature type="non-terminal residue" evidence="1">
    <location>
        <position position="246"/>
    </location>
</feature>
<dbReference type="EMBL" id="CM043802">
    <property type="protein sequence ID" value="KAI4808340.1"/>
    <property type="molecule type" value="Genomic_DNA"/>
</dbReference>
<feature type="non-terminal residue" evidence="1">
    <location>
        <position position="1"/>
    </location>
</feature>
<organism evidence="1 2">
    <name type="scientific">Chaenocephalus aceratus</name>
    <name type="common">Blackfin icefish</name>
    <name type="synonym">Chaenichthys aceratus</name>
    <dbReference type="NCBI Taxonomy" id="36190"/>
    <lineage>
        <taxon>Eukaryota</taxon>
        <taxon>Metazoa</taxon>
        <taxon>Chordata</taxon>
        <taxon>Craniata</taxon>
        <taxon>Vertebrata</taxon>
        <taxon>Euteleostomi</taxon>
        <taxon>Actinopterygii</taxon>
        <taxon>Neopterygii</taxon>
        <taxon>Teleostei</taxon>
        <taxon>Neoteleostei</taxon>
        <taxon>Acanthomorphata</taxon>
        <taxon>Eupercaria</taxon>
        <taxon>Perciformes</taxon>
        <taxon>Notothenioidei</taxon>
        <taxon>Channichthyidae</taxon>
        <taxon>Chaenocephalus</taxon>
    </lineage>
</organism>
<comment type="caution">
    <text evidence="1">The sequence shown here is derived from an EMBL/GenBank/DDBJ whole genome shotgun (WGS) entry which is preliminary data.</text>
</comment>
<evidence type="ECO:0000313" key="2">
    <source>
        <dbReference type="Proteomes" id="UP001057452"/>
    </source>
</evidence>
<protein>
    <submittedName>
        <fullName evidence="1">Uncharacterized protein</fullName>
    </submittedName>
</protein>
<name>A0ACB9W669_CHAAC</name>